<feature type="domain" description="Fibronectin type III-like" evidence="4">
    <location>
        <begin position="672"/>
        <end position="741"/>
    </location>
</feature>
<evidence type="ECO:0000313" key="6">
    <source>
        <dbReference type="Proteomes" id="UP000319931"/>
    </source>
</evidence>
<feature type="signal peptide" evidence="3">
    <location>
        <begin position="1"/>
        <end position="25"/>
    </location>
</feature>
<dbReference type="SMART" id="SM01217">
    <property type="entry name" value="Fn3_like"/>
    <property type="match status" value="1"/>
</dbReference>
<comment type="caution">
    <text evidence="5">The sequence shown here is derived from an EMBL/GenBank/DDBJ whole genome shotgun (WGS) entry which is preliminary data.</text>
</comment>
<feature type="chain" id="PRO_5021372608" evidence="3">
    <location>
        <begin position="26"/>
        <end position="751"/>
    </location>
</feature>
<dbReference type="Gene3D" id="3.40.50.1700">
    <property type="entry name" value="Glycoside hydrolase family 3 C-terminal domain"/>
    <property type="match status" value="1"/>
</dbReference>
<dbReference type="InterPro" id="IPR036881">
    <property type="entry name" value="Glyco_hydro_3_C_sf"/>
</dbReference>
<dbReference type="SUPFAM" id="SSF51445">
    <property type="entry name" value="(Trans)glycosidases"/>
    <property type="match status" value="1"/>
</dbReference>
<name>A0A502FIZ2_9SPHN</name>
<dbReference type="RefSeq" id="WP_140851878.1">
    <property type="nucleotide sequence ID" value="NZ_RCZC01000007.1"/>
</dbReference>
<accession>A0A502FIZ2</accession>
<organism evidence="5 6">
    <name type="scientific">Sphingomonas glacialis</name>
    <dbReference type="NCBI Taxonomy" id="658225"/>
    <lineage>
        <taxon>Bacteria</taxon>
        <taxon>Pseudomonadati</taxon>
        <taxon>Pseudomonadota</taxon>
        <taxon>Alphaproteobacteria</taxon>
        <taxon>Sphingomonadales</taxon>
        <taxon>Sphingomonadaceae</taxon>
        <taxon>Sphingomonas</taxon>
    </lineage>
</organism>
<keyword evidence="3" id="KW-0732">Signal</keyword>
<evidence type="ECO:0000256" key="1">
    <source>
        <dbReference type="ARBA" id="ARBA00005336"/>
    </source>
</evidence>
<protein>
    <submittedName>
        <fullName evidence="5">Beta-glucosidase</fullName>
    </submittedName>
</protein>
<dbReference type="PANTHER" id="PTHR42715:SF10">
    <property type="entry name" value="BETA-GLUCOSIDASE"/>
    <property type="match status" value="1"/>
</dbReference>
<dbReference type="EMBL" id="RCZC01000007">
    <property type="protein sequence ID" value="TPG49450.1"/>
    <property type="molecule type" value="Genomic_DNA"/>
</dbReference>
<sequence>MIRHSRVLLALGAVATLAVPTLAPAQTQQDPGPASGPDARAERTLAQMTLDEKIAMLSGTFGSKLRKTNPAERRIGAGHVPGVPRLGIPDLYESDASLGVANGGSMRPGDVATALPSSLATAAGFDPQIAYAGGAMIGAEARAKGFNVLLAGGANLIRDPWNGRNFEYFSEDVLLTAAMAGESIRGVQSNHIVSTIKHFALNAQESGRYVLDARLSDAALRMSDLLAFQMAIERGQPGSVMCGYNKVNGDWACENRALLTDVLKRDWGFKGWVMSDWGAVHSTAKAANAGLDQQSGQELDKQPYFAAPLKAAVLGGTVPQARIDDMVRRILRTMFAHGLVDTPPPTTPQPIDYAAHALVAQHAAEAGIVLLKNQGDLLPLAKTAQRILVIGAHADIGVLSGGGSSQVQAVAGSPIRLPMPAGSPGLSFIKVTYQGSSPLAAIRANAPAATVSYIDTKDPATAAAAAKNADVVLFFAEQWRTEAVDLTSLALPDGQDALIAAVAAANPRTVVVVQSGGAVLMPWLAQVGAVVEAWYPGERGGEAIARVLFGAVDATGRLPITFPQAMTQAPRPEVPGLAQVRAAAARQAATPPVAGLTTVDISGGVEGFPVDYPEGADVGYRWYQRRGAKPLFPFGYGLSYTRFAYRQLAVTRGDALRVRFIVTNVGARAGSDVPQVYASVKDASGVPVRRLVGFERVTLAPGESKTVELTVEPRLLAHYDTPRQRWQAPRGEIAITVGPDAARSELSALTR</sequence>
<dbReference type="InterPro" id="IPR036962">
    <property type="entry name" value="Glyco_hydro_3_N_sf"/>
</dbReference>
<dbReference type="Pfam" id="PF00933">
    <property type="entry name" value="Glyco_hydro_3"/>
    <property type="match status" value="1"/>
</dbReference>
<dbReference type="InterPro" id="IPR013783">
    <property type="entry name" value="Ig-like_fold"/>
</dbReference>
<dbReference type="InterPro" id="IPR001764">
    <property type="entry name" value="Glyco_hydro_3_N"/>
</dbReference>
<dbReference type="Pfam" id="PF01915">
    <property type="entry name" value="Glyco_hydro_3_C"/>
    <property type="match status" value="1"/>
</dbReference>
<dbReference type="OrthoDB" id="9781691at2"/>
<reference evidence="5 6" key="1">
    <citation type="journal article" date="2019" name="Environ. Microbiol.">
        <title>Species interactions and distinct microbial communities in high Arctic permafrost affected cryosols are associated with the CH4 and CO2 gas fluxes.</title>
        <authorList>
            <person name="Altshuler I."/>
            <person name="Hamel J."/>
            <person name="Turney S."/>
            <person name="Magnuson E."/>
            <person name="Levesque R."/>
            <person name="Greer C."/>
            <person name="Whyte L.G."/>
        </authorList>
    </citation>
    <scope>NUCLEOTIDE SEQUENCE [LARGE SCALE GENOMIC DNA]</scope>
    <source>
        <strain evidence="5 6">E6.1</strain>
    </source>
</reference>
<proteinExistence type="inferred from homology"/>
<gene>
    <name evidence="5" type="ORF">EAH76_19130</name>
</gene>
<dbReference type="InterPro" id="IPR050288">
    <property type="entry name" value="Cellulose_deg_GH3"/>
</dbReference>
<evidence type="ECO:0000256" key="3">
    <source>
        <dbReference type="SAM" id="SignalP"/>
    </source>
</evidence>
<dbReference type="SUPFAM" id="SSF52279">
    <property type="entry name" value="Beta-D-glucan exohydrolase, C-terminal domain"/>
    <property type="match status" value="1"/>
</dbReference>
<dbReference type="PANTHER" id="PTHR42715">
    <property type="entry name" value="BETA-GLUCOSIDASE"/>
    <property type="match status" value="1"/>
</dbReference>
<evidence type="ECO:0000256" key="2">
    <source>
        <dbReference type="ARBA" id="ARBA00022801"/>
    </source>
</evidence>
<evidence type="ECO:0000313" key="5">
    <source>
        <dbReference type="EMBL" id="TPG49450.1"/>
    </source>
</evidence>
<dbReference type="Pfam" id="PF14310">
    <property type="entry name" value="Fn3-like"/>
    <property type="match status" value="1"/>
</dbReference>
<dbReference type="InterPro" id="IPR002772">
    <property type="entry name" value="Glyco_hydro_3_C"/>
</dbReference>
<dbReference type="InterPro" id="IPR017853">
    <property type="entry name" value="GH"/>
</dbReference>
<dbReference type="Gene3D" id="3.20.20.300">
    <property type="entry name" value="Glycoside hydrolase, family 3, N-terminal domain"/>
    <property type="match status" value="1"/>
</dbReference>
<dbReference type="Gene3D" id="2.60.40.10">
    <property type="entry name" value="Immunoglobulins"/>
    <property type="match status" value="1"/>
</dbReference>
<dbReference type="PRINTS" id="PR00133">
    <property type="entry name" value="GLHYDRLASE3"/>
</dbReference>
<dbReference type="GO" id="GO:0005975">
    <property type="term" value="P:carbohydrate metabolic process"/>
    <property type="evidence" value="ECO:0007669"/>
    <property type="project" value="InterPro"/>
</dbReference>
<keyword evidence="6" id="KW-1185">Reference proteome</keyword>
<dbReference type="GO" id="GO:0004553">
    <property type="term" value="F:hydrolase activity, hydrolyzing O-glycosyl compounds"/>
    <property type="evidence" value="ECO:0007669"/>
    <property type="project" value="InterPro"/>
</dbReference>
<dbReference type="Proteomes" id="UP000319931">
    <property type="component" value="Unassembled WGS sequence"/>
</dbReference>
<comment type="similarity">
    <text evidence="1">Belongs to the glycosyl hydrolase 3 family.</text>
</comment>
<dbReference type="AlphaFoldDB" id="A0A502FIZ2"/>
<evidence type="ECO:0000259" key="4">
    <source>
        <dbReference type="SMART" id="SM01217"/>
    </source>
</evidence>
<dbReference type="InterPro" id="IPR026891">
    <property type="entry name" value="Fn3-like"/>
</dbReference>
<keyword evidence="2" id="KW-0378">Hydrolase</keyword>